<evidence type="ECO:0000313" key="1">
    <source>
        <dbReference type="EMBL" id="JAD73049.1"/>
    </source>
</evidence>
<protein>
    <submittedName>
        <fullName evidence="1">Uncharacterized protein</fullName>
    </submittedName>
</protein>
<dbReference type="EMBL" id="GBRH01224846">
    <property type="protein sequence ID" value="JAD73049.1"/>
    <property type="molecule type" value="Transcribed_RNA"/>
</dbReference>
<name>A0A0A9C9S2_ARUDO</name>
<accession>A0A0A9C9S2</accession>
<organism evidence="1">
    <name type="scientific">Arundo donax</name>
    <name type="common">Giant reed</name>
    <name type="synonym">Donax arundinaceus</name>
    <dbReference type="NCBI Taxonomy" id="35708"/>
    <lineage>
        <taxon>Eukaryota</taxon>
        <taxon>Viridiplantae</taxon>
        <taxon>Streptophyta</taxon>
        <taxon>Embryophyta</taxon>
        <taxon>Tracheophyta</taxon>
        <taxon>Spermatophyta</taxon>
        <taxon>Magnoliopsida</taxon>
        <taxon>Liliopsida</taxon>
        <taxon>Poales</taxon>
        <taxon>Poaceae</taxon>
        <taxon>PACMAD clade</taxon>
        <taxon>Arundinoideae</taxon>
        <taxon>Arundineae</taxon>
        <taxon>Arundo</taxon>
    </lineage>
</organism>
<sequence>MRGRRRRWRSLRRGR</sequence>
<reference evidence="1" key="1">
    <citation type="submission" date="2014-09" db="EMBL/GenBank/DDBJ databases">
        <authorList>
            <person name="Magalhaes I.L.F."/>
            <person name="Oliveira U."/>
            <person name="Santos F.R."/>
            <person name="Vidigal T.H.D.A."/>
            <person name="Brescovit A.D."/>
            <person name="Santos A.J."/>
        </authorList>
    </citation>
    <scope>NUCLEOTIDE SEQUENCE</scope>
    <source>
        <tissue evidence="1">Shoot tissue taken approximately 20 cm above the soil surface</tissue>
    </source>
</reference>
<proteinExistence type="predicted"/>
<reference evidence="1" key="2">
    <citation type="journal article" date="2015" name="Data Brief">
        <title>Shoot transcriptome of the giant reed, Arundo donax.</title>
        <authorList>
            <person name="Barrero R.A."/>
            <person name="Guerrero F.D."/>
            <person name="Moolhuijzen P."/>
            <person name="Goolsby J.A."/>
            <person name="Tidwell J."/>
            <person name="Bellgard S.E."/>
            <person name="Bellgard M.I."/>
        </authorList>
    </citation>
    <scope>NUCLEOTIDE SEQUENCE</scope>
    <source>
        <tissue evidence="1">Shoot tissue taken approximately 20 cm above the soil surface</tissue>
    </source>
</reference>